<dbReference type="EMBL" id="CAXITT010000104">
    <property type="protein sequence ID" value="CAL1532055.1"/>
    <property type="molecule type" value="Genomic_DNA"/>
</dbReference>
<dbReference type="PANTHER" id="PTHR11476:SF7">
    <property type="entry name" value="HISTIDINE--TRNA LIGASE"/>
    <property type="match status" value="1"/>
</dbReference>
<dbReference type="GO" id="GO:0032543">
    <property type="term" value="P:mitochondrial translation"/>
    <property type="evidence" value="ECO:0007669"/>
    <property type="project" value="TreeGrafter"/>
</dbReference>
<feature type="non-terminal residue" evidence="2">
    <location>
        <position position="1"/>
    </location>
</feature>
<dbReference type="GO" id="GO:0042802">
    <property type="term" value="F:identical protein binding"/>
    <property type="evidence" value="ECO:0007669"/>
    <property type="project" value="TreeGrafter"/>
</dbReference>
<evidence type="ECO:0000313" key="3">
    <source>
        <dbReference type="Proteomes" id="UP001497497"/>
    </source>
</evidence>
<evidence type="ECO:0000259" key="1">
    <source>
        <dbReference type="Pfam" id="PF13393"/>
    </source>
</evidence>
<evidence type="ECO:0000313" key="2">
    <source>
        <dbReference type="EMBL" id="CAL1532055.1"/>
    </source>
</evidence>
<comment type="caution">
    <text evidence="2">The sequence shown here is derived from an EMBL/GenBank/DDBJ whole genome shotgun (WGS) entry which is preliminary data.</text>
</comment>
<dbReference type="GO" id="GO:0004821">
    <property type="term" value="F:histidine-tRNA ligase activity"/>
    <property type="evidence" value="ECO:0007669"/>
    <property type="project" value="TreeGrafter"/>
</dbReference>
<keyword evidence="3" id="KW-1185">Reference proteome</keyword>
<reference evidence="2 3" key="1">
    <citation type="submission" date="2024-04" db="EMBL/GenBank/DDBJ databases">
        <authorList>
            <consortium name="Genoscope - CEA"/>
            <person name="William W."/>
        </authorList>
    </citation>
    <scope>NUCLEOTIDE SEQUENCE [LARGE SCALE GENOMIC DNA]</scope>
</reference>
<gene>
    <name evidence="2" type="ORF">GSLYS_00006134001</name>
</gene>
<dbReference type="Gene3D" id="3.30.930.10">
    <property type="entry name" value="Bira Bifunctional Protein, Domain 2"/>
    <property type="match status" value="1"/>
</dbReference>
<protein>
    <recommendedName>
        <fullName evidence="1">Class II Histidinyl-tRNA synthetase (HisRS)-like catalytic core domain-containing protein</fullName>
    </recommendedName>
</protein>
<dbReference type="InterPro" id="IPR041715">
    <property type="entry name" value="HisRS-like_core"/>
</dbReference>
<dbReference type="InterPro" id="IPR045864">
    <property type="entry name" value="aa-tRNA-synth_II/BPL/LPL"/>
</dbReference>
<sequence length="156" mass="17410">VVISLSFIHNPKIYSGMVFQALTNSLPNGQSHVLATGGRYDKLIESFLSPNQCPNIYEKPTGVGFTLILESIAFVVAEDKRVRNPSIDVAFLINSEKSVHEELTLTKRLWDAGVKTTILDKIESPGLTCFRECMKKNIFTILQLEKPGIVEVNIFI</sequence>
<dbReference type="GO" id="GO:0003723">
    <property type="term" value="F:RNA binding"/>
    <property type="evidence" value="ECO:0007669"/>
    <property type="project" value="TreeGrafter"/>
</dbReference>
<dbReference type="AlphaFoldDB" id="A0AAV2HDT2"/>
<dbReference type="GO" id="GO:0005829">
    <property type="term" value="C:cytosol"/>
    <property type="evidence" value="ECO:0007669"/>
    <property type="project" value="TreeGrafter"/>
</dbReference>
<dbReference type="GO" id="GO:0006427">
    <property type="term" value="P:histidyl-tRNA aminoacylation"/>
    <property type="evidence" value="ECO:0007669"/>
    <property type="project" value="TreeGrafter"/>
</dbReference>
<name>A0AAV2HDT2_LYMST</name>
<dbReference type="GO" id="GO:0005739">
    <property type="term" value="C:mitochondrion"/>
    <property type="evidence" value="ECO:0007669"/>
    <property type="project" value="TreeGrafter"/>
</dbReference>
<accession>A0AAV2HDT2</accession>
<organism evidence="2 3">
    <name type="scientific">Lymnaea stagnalis</name>
    <name type="common">Great pond snail</name>
    <name type="synonym">Helix stagnalis</name>
    <dbReference type="NCBI Taxonomy" id="6523"/>
    <lineage>
        <taxon>Eukaryota</taxon>
        <taxon>Metazoa</taxon>
        <taxon>Spiralia</taxon>
        <taxon>Lophotrochozoa</taxon>
        <taxon>Mollusca</taxon>
        <taxon>Gastropoda</taxon>
        <taxon>Heterobranchia</taxon>
        <taxon>Euthyneura</taxon>
        <taxon>Panpulmonata</taxon>
        <taxon>Hygrophila</taxon>
        <taxon>Lymnaeoidea</taxon>
        <taxon>Lymnaeidae</taxon>
        <taxon>Lymnaea</taxon>
    </lineage>
</organism>
<feature type="domain" description="Class II Histidinyl-tRNA synthetase (HisRS)-like catalytic core" evidence="1">
    <location>
        <begin position="3"/>
        <end position="71"/>
    </location>
</feature>
<dbReference type="Proteomes" id="UP001497497">
    <property type="component" value="Unassembled WGS sequence"/>
</dbReference>
<dbReference type="PANTHER" id="PTHR11476">
    <property type="entry name" value="HISTIDYL-TRNA SYNTHETASE"/>
    <property type="match status" value="1"/>
</dbReference>
<dbReference type="Pfam" id="PF13393">
    <property type="entry name" value="tRNA-synt_His"/>
    <property type="match status" value="1"/>
</dbReference>
<proteinExistence type="predicted"/>
<dbReference type="SUPFAM" id="SSF55681">
    <property type="entry name" value="Class II aaRS and biotin synthetases"/>
    <property type="match status" value="1"/>
</dbReference>